<dbReference type="PROSITE" id="PS50928">
    <property type="entry name" value="ABC_TM1"/>
    <property type="match status" value="1"/>
</dbReference>
<dbReference type="GO" id="GO:0005524">
    <property type="term" value="F:ATP binding"/>
    <property type="evidence" value="ECO:0007669"/>
    <property type="project" value="UniProtKB-KW"/>
</dbReference>
<reference evidence="9 10" key="1">
    <citation type="submission" date="2014-08" db="EMBL/GenBank/DDBJ databases">
        <title>Complete genome sequence of Corynebacterium phocae M408/89/1(T)(=DSM 44612(T)), isolated from the common seal (Phoca vitulina).</title>
        <authorList>
            <person name="Ruckert C."/>
            <person name="Albersmeier A."/>
            <person name="Winkler A."/>
            <person name="Kalinowski J."/>
        </authorList>
    </citation>
    <scope>NUCLEOTIDE SEQUENCE [LARGE SCALE GENOMIC DNA]</scope>
    <source>
        <strain evidence="9 10">M408/89/1</strain>
    </source>
</reference>
<feature type="transmembrane region" description="Helical" evidence="7">
    <location>
        <begin position="151"/>
        <end position="175"/>
    </location>
</feature>
<keyword evidence="4 7" id="KW-0812">Transmembrane</keyword>
<accession>A0A1L7D597</accession>
<proteinExistence type="inferred from homology"/>
<name>A0A1L7D597_9CORY</name>
<evidence type="ECO:0000256" key="2">
    <source>
        <dbReference type="ARBA" id="ARBA00022448"/>
    </source>
</evidence>
<dbReference type="Proteomes" id="UP000185491">
    <property type="component" value="Chromosome"/>
</dbReference>
<dbReference type="InterPro" id="IPR051322">
    <property type="entry name" value="AA_ABC_Transporter_Permease"/>
</dbReference>
<dbReference type="InterPro" id="IPR000515">
    <property type="entry name" value="MetI-like"/>
</dbReference>
<feature type="transmembrane region" description="Helical" evidence="7">
    <location>
        <begin position="60"/>
        <end position="84"/>
    </location>
</feature>
<dbReference type="EMBL" id="CP009249">
    <property type="protein sequence ID" value="APT93173.1"/>
    <property type="molecule type" value="Genomic_DNA"/>
</dbReference>
<dbReference type="OrthoDB" id="9793490at2"/>
<evidence type="ECO:0000256" key="1">
    <source>
        <dbReference type="ARBA" id="ARBA00004651"/>
    </source>
</evidence>
<keyword evidence="9" id="KW-0547">Nucleotide-binding</keyword>
<protein>
    <submittedName>
        <fullName evidence="9">Methionine ABC transporter ATP-binding protein</fullName>
    </submittedName>
</protein>
<feature type="domain" description="ABC transmembrane type-1" evidence="8">
    <location>
        <begin position="22"/>
        <end position="216"/>
    </location>
</feature>
<evidence type="ECO:0000259" key="8">
    <source>
        <dbReference type="PROSITE" id="PS50928"/>
    </source>
</evidence>
<dbReference type="GO" id="GO:0048473">
    <property type="term" value="P:D-methionine transmembrane transport"/>
    <property type="evidence" value="ECO:0007669"/>
    <property type="project" value="TreeGrafter"/>
</dbReference>
<feature type="transmembrane region" description="Helical" evidence="7">
    <location>
        <begin position="195"/>
        <end position="219"/>
    </location>
</feature>
<evidence type="ECO:0000313" key="10">
    <source>
        <dbReference type="Proteomes" id="UP000185491"/>
    </source>
</evidence>
<dbReference type="AlphaFoldDB" id="A0A1L7D597"/>
<feature type="transmembrane region" description="Helical" evidence="7">
    <location>
        <begin position="26"/>
        <end position="48"/>
    </location>
</feature>
<dbReference type="Gene3D" id="1.10.3720.10">
    <property type="entry name" value="MetI-like"/>
    <property type="match status" value="1"/>
</dbReference>
<keyword evidence="6 7" id="KW-0472">Membrane</keyword>
<dbReference type="InterPro" id="IPR035906">
    <property type="entry name" value="MetI-like_sf"/>
</dbReference>
<dbReference type="STRING" id="161895.CPHO_10040"/>
<dbReference type="PANTHER" id="PTHR30450">
    <property type="entry name" value="ABC TRANSPORTER PERMEASE"/>
    <property type="match status" value="1"/>
</dbReference>
<dbReference type="Pfam" id="PF00528">
    <property type="entry name" value="BPD_transp_1"/>
    <property type="match status" value="1"/>
</dbReference>
<comment type="similarity">
    <text evidence="7">Belongs to the binding-protein-dependent transport system permease family.</text>
</comment>
<sequence length="226" mass="24237">MTTNYLAEANWDRLGGALVDAVFDTLIMVATTMLCAGFFGLVLGLLLYTTRPGGILHNRAVYLLINVAVNFVRPIPFIILLAFVQPLTVLAMGSSIGRGPATFVMVIAATFAVARIVEQNLVAIDPGVIEAARSMGASPWKIITTVIIPEALGPLVLGYTFLFIGVVDMSAMAGYVGGGGLGDFAIVYGYRAFEWQVTVVATLIIIVMVQAAQFFGNWLSARIMRR</sequence>
<evidence type="ECO:0000256" key="4">
    <source>
        <dbReference type="ARBA" id="ARBA00022692"/>
    </source>
</evidence>
<keyword evidence="2 7" id="KW-0813">Transport</keyword>
<keyword evidence="3" id="KW-1003">Cell membrane</keyword>
<dbReference type="PANTHER" id="PTHR30450:SF14">
    <property type="entry name" value="TRANSPORTER, PERMEASE PROTEIN, PUTATIVE-RELATED"/>
    <property type="match status" value="1"/>
</dbReference>
<evidence type="ECO:0000256" key="6">
    <source>
        <dbReference type="ARBA" id="ARBA00023136"/>
    </source>
</evidence>
<organism evidence="9 10">
    <name type="scientific">Corynebacterium phocae</name>
    <dbReference type="NCBI Taxonomy" id="161895"/>
    <lineage>
        <taxon>Bacteria</taxon>
        <taxon>Bacillati</taxon>
        <taxon>Actinomycetota</taxon>
        <taxon>Actinomycetes</taxon>
        <taxon>Mycobacteriales</taxon>
        <taxon>Corynebacteriaceae</taxon>
        <taxon>Corynebacterium</taxon>
    </lineage>
</organism>
<evidence type="ECO:0000256" key="7">
    <source>
        <dbReference type="RuleBase" id="RU363032"/>
    </source>
</evidence>
<keyword evidence="9" id="KW-0067">ATP-binding</keyword>
<comment type="subcellular location">
    <subcellularLocation>
        <location evidence="1 7">Cell membrane</location>
        <topology evidence="1 7">Multi-pass membrane protein</topology>
    </subcellularLocation>
</comment>
<dbReference type="KEGG" id="cpho:CPHO_10040"/>
<dbReference type="CDD" id="cd06261">
    <property type="entry name" value="TM_PBP2"/>
    <property type="match status" value="1"/>
</dbReference>
<evidence type="ECO:0000313" key="9">
    <source>
        <dbReference type="EMBL" id="APT93173.1"/>
    </source>
</evidence>
<keyword evidence="5 7" id="KW-1133">Transmembrane helix</keyword>
<evidence type="ECO:0000256" key="3">
    <source>
        <dbReference type="ARBA" id="ARBA00022475"/>
    </source>
</evidence>
<dbReference type="SUPFAM" id="SSF161098">
    <property type="entry name" value="MetI-like"/>
    <property type="match status" value="1"/>
</dbReference>
<keyword evidence="10" id="KW-1185">Reference proteome</keyword>
<gene>
    <name evidence="9" type="ORF">CPHO_10040</name>
</gene>
<dbReference type="GO" id="GO:0005886">
    <property type="term" value="C:plasma membrane"/>
    <property type="evidence" value="ECO:0007669"/>
    <property type="project" value="UniProtKB-SubCell"/>
</dbReference>
<evidence type="ECO:0000256" key="5">
    <source>
        <dbReference type="ARBA" id="ARBA00022989"/>
    </source>
</evidence>
<dbReference type="RefSeq" id="WP_075735455.1">
    <property type="nucleotide sequence ID" value="NZ_CP009249.1"/>
</dbReference>